<feature type="compositionally biased region" description="Low complexity" evidence="9">
    <location>
        <begin position="180"/>
        <end position="211"/>
    </location>
</feature>
<feature type="active site" evidence="6 7">
    <location>
        <position position="284"/>
    </location>
</feature>
<dbReference type="EC" id="3.5.1.44" evidence="6"/>
<keyword evidence="13" id="KW-1185">Reference proteome</keyword>
<dbReference type="RefSeq" id="WP_318750616.1">
    <property type="nucleotide sequence ID" value="NZ_CP132508.1"/>
</dbReference>
<comment type="function">
    <text evidence="6">Involved in chemotaxis. Part of a chemotaxis signal transduction system that modulates chemotaxis in response to various stimuli. Catalyzes the demethylation of specific methylglutamate residues introduced into the chemoreceptors (methyl-accepting chemotaxis proteins or MCP) by CheR. Also mediates the irreversible deamidation of specific glutamine residues to glutamic acid.</text>
</comment>
<dbReference type="SUPFAM" id="SSF52172">
    <property type="entry name" value="CheY-like"/>
    <property type="match status" value="1"/>
</dbReference>
<comment type="function">
    <text evidence="4">May play the central regulatory role in sporulation. It may be an element of the effector pathway responsible for the activation of sporulation genes in response to nutritional stress. Spo0A may act in concert with spo0H (a sigma factor) to control the expression of some genes that are critical to the sporulation process.</text>
</comment>
<dbReference type="GO" id="GO:0032259">
    <property type="term" value="P:methylation"/>
    <property type="evidence" value="ECO:0007669"/>
    <property type="project" value="UniProtKB-KW"/>
</dbReference>
<dbReference type="InterPro" id="IPR001789">
    <property type="entry name" value="Sig_transdc_resp-reg_receiver"/>
</dbReference>
<protein>
    <recommendedName>
        <fullName evidence="6">Protein-glutamate methylesterase/protein-glutamine glutaminase</fullName>
        <ecNumber evidence="6">3.1.1.61</ecNumber>
        <ecNumber evidence="6">3.5.1.44</ecNumber>
    </recommendedName>
</protein>
<dbReference type="InterPro" id="IPR008248">
    <property type="entry name" value="CheB-like"/>
</dbReference>
<evidence type="ECO:0000256" key="6">
    <source>
        <dbReference type="HAMAP-Rule" id="MF_00099"/>
    </source>
</evidence>
<proteinExistence type="inferred from homology"/>
<dbReference type="Gene3D" id="3.40.50.180">
    <property type="entry name" value="Methylesterase CheB, C-terminal domain"/>
    <property type="match status" value="1"/>
</dbReference>
<evidence type="ECO:0000313" key="13">
    <source>
        <dbReference type="Proteomes" id="UP001304683"/>
    </source>
</evidence>
<dbReference type="CDD" id="cd17541">
    <property type="entry name" value="REC_CheB-like"/>
    <property type="match status" value="1"/>
</dbReference>
<dbReference type="InterPro" id="IPR011006">
    <property type="entry name" value="CheY-like_superfamily"/>
</dbReference>
<evidence type="ECO:0000259" key="11">
    <source>
        <dbReference type="PROSITE" id="PS50122"/>
    </source>
</evidence>
<dbReference type="GO" id="GO:0008168">
    <property type="term" value="F:methyltransferase activity"/>
    <property type="evidence" value="ECO:0007669"/>
    <property type="project" value="UniProtKB-KW"/>
</dbReference>
<keyword evidence="3 6" id="KW-0378">Hydrolase</keyword>
<feature type="region of interest" description="Disordered" evidence="9">
    <location>
        <begin position="224"/>
        <end position="259"/>
    </location>
</feature>
<sequence>MRPAPDDPASAPADAPPASDAGTSPDRPVRILVVDDSAFMRQVIRRILESDPALQVVGTARDGLEAVARAAQLQPDVVTLDVEMPRLDGLGALPQILAVHRCAVVMVSSLTQRGAAATVRALALGAVDFVAKPSGAVSLDLDRVAAELVAKVKAAAAIPPERLLPPPPGTAPGADRRGRSAPGAVPRRGPAPAAARGRARPVGAGTPVASAGWARTARTSAAGGAAGGAASEAGIDGTGGAGTAGDARTPAMEGAQGKDDGAVIIRKPAPAQARLTHLVLVAASTGGPGALYRLLGGLPADLPAAVVVVQHMPAGFTRALAEHLDAVCGLRVREAAEGSRLVDGTAWVAPGDHHLHVGPGGVLGLDRSPPRHGVRPAADVTFASVPPALARRTIALVLTGMGVDGAAGARYLREHGARIWVQEPASCVVPGMPVATAALGVVERAGTPEQLAAWLVETLTDPGAEATPVRP</sequence>
<evidence type="ECO:0000256" key="7">
    <source>
        <dbReference type="PROSITE-ProRule" id="PRU00050"/>
    </source>
</evidence>
<dbReference type="PANTHER" id="PTHR42872:SF6">
    <property type="entry name" value="PROTEIN-GLUTAMATE METHYLESTERASE_PROTEIN-GLUTAMINE GLUTAMINASE"/>
    <property type="match status" value="1"/>
</dbReference>
<feature type="compositionally biased region" description="Low complexity" evidence="9">
    <location>
        <begin position="7"/>
        <end position="26"/>
    </location>
</feature>
<reference evidence="12 13" key="1">
    <citation type="submission" date="2023-08" db="EMBL/GenBank/DDBJ databases">
        <title>Genome sequence of Thermaerobacter compostii strain Ins1, a spore-forming filamentous bacterium isolated from a deep geothermal reservoir.</title>
        <authorList>
            <person name="Bregnard D."/>
            <person name="Gonzalez D."/>
            <person name="Junier P."/>
        </authorList>
    </citation>
    <scope>NUCLEOTIDE SEQUENCE [LARGE SCALE GENOMIC DNA]</scope>
    <source>
        <strain evidence="12 13">Ins1</strain>
    </source>
</reference>
<feature type="domain" description="CheB-type methylesterase" evidence="11">
    <location>
        <begin position="268"/>
        <end position="462"/>
    </location>
</feature>
<comment type="catalytic activity">
    <reaction evidence="5 6">
        <text>[protein]-L-glutamate 5-O-methyl ester + H2O = L-glutamyl-[protein] + methanol + H(+)</text>
        <dbReference type="Rhea" id="RHEA:23236"/>
        <dbReference type="Rhea" id="RHEA-COMP:10208"/>
        <dbReference type="Rhea" id="RHEA-COMP:10311"/>
        <dbReference type="ChEBI" id="CHEBI:15377"/>
        <dbReference type="ChEBI" id="CHEBI:15378"/>
        <dbReference type="ChEBI" id="CHEBI:17790"/>
        <dbReference type="ChEBI" id="CHEBI:29973"/>
        <dbReference type="ChEBI" id="CHEBI:82795"/>
        <dbReference type="EC" id="3.1.1.61"/>
    </reaction>
</comment>
<evidence type="ECO:0000256" key="9">
    <source>
        <dbReference type="SAM" id="MobiDB-lite"/>
    </source>
</evidence>
<evidence type="ECO:0000313" key="12">
    <source>
        <dbReference type="EMBL" id="WPD18851.1"/>
    </source>
</evidence>
<dbReference type="EMBL" id="CP132508">
    <property type="protein sequence ID" value="WPD18851.1"/>
    <property type="molecule type" value="Genomic_DNA"/>
</dbReference>
<feature type="compositionally biased region" description="Low complexity" evidence="9">
    <location>
        <begin position="224"/>
        <end position="235"/>
    </location>
</feature>
<dbReference type="GO" id="GO:0008984">
    <property type="term" value="F:protein-glutamate methylesterase activity"/>
    <property type="evidence" value="ECO:0007669"/>
    <property type="project" value="UniProtKB-EC"/>
</dbReference>
<gene>
    <name evidence="6 12" type="primary">cheB</name>
    <name evidence="12" type="ORF">Q5761_10880</name>
</gene>
<feature type="region of interest" description="Disordered" evidence="9">
    <location>
        <begin position="1"/>
        <end position="27"/>
    </location>
</feature>
<keyword evidence="12" id="KW-0808">Transferase</keyword>
<feature type="active site" evidence="6 7">
    <location>
        <position position="311"/>
    </location>
</feature>
<dbReference type="Pfam" id="PF01339">
    <property type="entry name" value="CheB_methylest"/>
    <property type="match status" value="1"/>
</dbReference>
<organism evidence="12 13">
    <name type="scientific">Thermaerobacter composti</name>
    <dbReference type="NCBI Taxonomy" id="554949"/>
    <lineage>
        <taxon>Bacteria</taxon>
        <taxon>Bacillati</taxon>
        <taxon>Bacillota</taxon>
        <taxon>Clostridia</taxon>
        <taxon>Eubacteriales</taxon>
        <taxon>Clostridiales Family XVII. Incertae Sedis</taxon>
        <taxon>Thermaerobacter</taxon>
    </lineage>
</organism>
<feature type="region of interest" description="Disordered" evidence="9">
    <location>
        <begin position="160"/>
        <end position="211"/>
    </location>
</feature>
<accession>A0ABZ0QMZ1</accession>
<evidence type="ECO:0000256" key="1">
    <source>
        <dbReference type="ARBA" id="ARBA00022490"/>
    </source>
</evidence>
<dbReference type="PROSITE" id="PS50110">
    <property type="entry name" value="RESPONSE_REGULATORY"/>
    <property type="match status" value="1"/>
</dbReference>
<dbReference type="CDD" id="cd16432">
    <property type="entry name" value="CheB_Rec"/>
    <property type="match status" value="1"/>
</dbReference>
<name>A0ABZ0QMZ1_9FIRM</name>
<dbReference type="Pfam" id="PF00072">
    <property type="entry name" value="Response_reg"/>
    <property type="match status" value="1"/>
</dbReference>
<dbReference type="PANTHER" id="PTHR42872">
    <property type="entry name" value="PROTEIN-GLUTAMATE METHYLESTERASE/PROTEIN-GLUTAMINE GLUTAMINASE"/>
    <property type="match status" value="1"/>
</dbReference>
<keyword evidence="6 8" id="KW-0597">Phosphoprotein</keyword>
<evidence type="ECO:0000256" key="5">
    <source>
        <dbReference type="ARBA" id="ARBA00048267"/>
    </source>
</evidence>
<comment type="catalytic activity">
    <reaction evidence="6">
        <text>L-glutaminyl-[protein] + H2O = L-glutamyl-[protein] + NH4(+)</text>
        <dbReference type="Rhea" id="RHEA:16441"/>
        <dbReference type="Rhea" id="RHEA-COMP:10207"/>
        <dbReference type="Rhea" id="RHEA-COMP:10208"/>
        <dbReference type="ChEBI" id="CHEBI:15377"/>
        <dbReference type="ChEBI" id="CHEBI:28938"/>
        <dbReference type="ChEBI" id="CHEBI:29973"/>
        <dbReference type="ChEBI" id="CHEBI:30011"/>
        <dbReference type="EC" id="3.5.1.44"/>
    </reaction>
</comment>
<dbReference type="InterPro" id="IPR035909">
    <property type="entry name" value="CheB_C"/>
</dbReference>
<evidence type="ECO:0000256" key="8">
    <source>
        <dbReference type="PROSITE-ProRule" id="PRU00169"/>
    </source>
</evidence>
<evidence type="ECO:0000256" key="2">
    <source>
        <dbReference type="ARBA" id="ARBA00022500"/>
    </source>
</evidence>
<comment type="similarity">
    <text evidence="6">Belongs to the CheB family.</text>
</comment>
<comment type="PTM">
    <text evidence="6">Phosphorylated by CheA. Phosphorylation of the N-terminal regulatory domain activates the methylesterase activity.</text>
</comment>
<dbReference type="Proteomes" id="UP001304683">
    <property type="component" value="Chromosome"/>
</dbReference>
<feature type="modified residue" description="4-aspartylphosphate" evidence="6 8">
    <location>
        <position position="81"/>
    </location>
</feature>
<keyword evidence="12" id="KW-0489">Methyltransferase</keyword>
<dbReference type="PROSITE" id="PS50122">
    <property type="entry name" value="CHEB"/>
    <property type="match status" value="1"/>
</dbReference>
<dbReference type="HAMAP" id="MF_00099">
    <property type="entry name" value="CheB_chemtxs"/>
    <property type="match status" value="1"/>
</dbReference>
<dbReference type="SUPFAM" id="SSF52738">
    <property type="entry name" value="Methylesterase CheB, C-terminal domain"/>
    <property type="match status" value="1"/>
</dbReference>
<evidence type="ECO:0000256" key="4">
    <source>
        <dbReference type="ARBA" id="ARBA00024867"/>
    </source>
</evidence>
<feature type="active site" evidence="6 7">
    <location>
        <position position="404"/>
    </location>
</feature>
<comment type="subcellular location">
    <subcellularLocation>
        <location evidence="6">Cytoplasm</location>
    </subcellularLocation>
</comment>
<keyword evidence="2 6" id="KW-0145">Chemotaxis</keyword>
<feature type="domain" description="Response regulatory" evidence="10">
    <location>
        <begin position="30"/>
        <end position="147"/>
    </location>
</feature>
<dbReference type="Gene3D" id="3.40.50.2300">
    <property type="match status" value="1"/>
</dbReference>
<keyword evidence="1 6" id="KW-0963">Cytoplasm</keyword>
<evidence type="ECO:0000259" key="10">
    <source>
        <dbReference type="PROSITE" id="PS50110"/>
    </source>
</evidence>
<dbReference type="NCBIfam" id="NF001965">
    <property type="entry name" value="PRK00742.1"/>
    <property type="match status" value="1"/>
</dbReference>
<dbReference type="EC" id="3.1.1.61" evidence="6"/>
<dbReference type="SMART" id="SM00448">
    <property type="entry name" value="REC"/>
    <property type="match status" value="1"/>
</dbReference>
<comment type="domain">
    <text evidence="6">Contains a C-terminal catalytic domain, and an N-terminal region which modulates catalytic activity.</text>
</comment>
<dbReference type="InterPro" id="IPR000673">
    <property type="entry name" value="Sig_transdc_resp-reg_Me-estase"/>
</dbReference>
<evidence type="ECO:0000256" key="3">
    <source>
        <dbReference type="ARBA" id="ARBA00022801"/>
    </source>
</evidence>